<sequence length="74" mass="7997">MRDYISLEGTIRAIRNFRMARFTPAGAVVRVEGGVVAKERREGCAIVEIELRTVADGVVTVGPGLAEVTPPERS</sequence>
<name>A0ABV4QS03_9ACTN</name>
<dbReference type="EMBL" id="JAXCEH010000003">
    <property type="protein sequence ID" value="MFA1553356.1"/>
    <property type="molecule type" value="Genomic_DNA"/>
</dbReference>
<keyword evidence="2" id="KW-1185">Reference proteome</keyword>
<dbReference type="Proteomes" id="UP001569904">
    <property type="component" value="Unassembled WGS sequence"/>
</dbReference>
<comment type="caution">
    <text evidence="1">The sequence shown here is derived from an EMBL/GenBank/DDBJ whole genome shotgun (WGS) entry which is preliminary data.</text>
</comment>
<reference evidence="1 2" key="1">
    <citation type="submission" date="2023-11" db="EMBL/GenBank/DDBJ databases">
        <title>Actinomadura monticuli sp. nov., isolated from volcanic ash.</title>
        <authorList>
            <person name="Lee S.D."/>
            <person name="Yang H."/>
            <person name="Kim I.S."/>
        </authorList>
    </citation>
    <scope>NUCLEOTIDE SEQUENCE [LARGE SCALE GENOMIC DNA]</scope>
    <source>
        <strain evidence="1 2">DSM 45346</strain>
    </source>
</reference>
<dbReference type="RefSeq" id="WP_371939752.1">
    <property type="nucleotide sequence ID" value="NZ_JAXCEH010000003.1"/>
</dbReference>
<organism evidence="1 2">
    <name type="scientific">Actinomadura chokoriensis</name>
    <dbReference type="NCBI Taxonomy" id="454156"/>
    <lineage>
        <taxon>Bacteria</taxon>
        <taxon>Bacillati</taxon>
        <taxon>Actinomycetota</taxon>
        <taxon>Actinomycetes</taxon>
        <taxon>Streptosporangiales</taxon>
        <taxon>Thermomonosporaceae</taxon>
        <taxon>Actinomadura</taxon>
    </lineage>
</organism>
<evidence type="ECO:0000313" key="1">
    <source>
        <dbReference type="EMBL" id="MFA1553356.1"/>
    </source>
</evidence>
<accession>A0ABV4QS03</accession>
<gene>
    <name evidence="1" type="ORF">SM436_06595</name>
</gene>
<evidence type="ECO:0000313" key="2">
    <source>
        <dbReference type="Proteomes" id="UP001569904"/>
    </source>
</evidence>
<protein>
    <submittedName>
        <fullName evidence="1">Uncharacterized protein</fullName>
    </submittedName>
</protein>
<proteinExistence type="predicted"/>